<protein>
    <submittedName>
        <fullName evidence="1">Uncharacterized protein</fullName>
    </submittedName>
</protein>
<name>A0ACB6RUR6_9PLEO</name>
<evidence type="ECO:0000313" key="1">
    <source>
        <dbReference type="EMBL" id="KAF2625017.1"/>
    </source>
</evidence>
<sequence length="197" mass="21834">MLTMPPASRKHAKVRQRPSSTVTKGKKKPLKHSNELDEKAQEYHLRKQKTYNSGYLLVVTHLTTNPPVRCLNRAERTGSLAVSWSLTTKILNSTVSGVAAAENSPQRTQICNSLHAPVARNRLDPTAAFVGLAIYRGHDPNVRPSHAASATSRGDERNMRGALPFTPFSNPTFYTSLSCWPLRITQGYIVTIRTQLS</sequence>
<gene>
    <name evidence="1" type="ORF">BU25DRAFT_130876</name>
</gene>
<dbReference type="Proteomes" id="UP000799754">
    <property type="component" value="Unassembled WGS sequence"/>
</dbReference>
<accession>A0ACB6RUR6</accession>
<dbReference type="EMBL" id="MU006728">
    <property type="protein sequence ID" value="KAF2625017.1"/>
    <property type="molecule type" value="Genomic_DNA"/>
</dbReference>
<evidence type="ECO:0000313" key="2">
    <source>
        <dbReference type="Proteomes" id="UP000799754"/>
    </source>
</evidence>
<organism evidence="1 2">
    <name type="scientific">Macroventuria anomochaeta</name>
    <dbReference type="NCBI Taxonomy" id="301207"/>
    <lineage>
        <taxon>Eukaryota</taxon>
        <taxon>Fungi</taxon>
        <taxon>Dikarya</taxon>
        <taxon>Ascomycota</taxon>
        <taxon>Pezizomycotina</taxon>
        <taxon>Dothideomycetes</taxon>
        <taxon>Pleosporomycetidae</taxon>
        <taxon>Pleosporales</taxon>
        <taxon>Pleosporineae</taxon>
        <taxon>Didymellaceae</taxon>
        <taxon>Macroventuria</taxon>
    </lineage>
</organism>
<keyword evidence="2" id="KW-1185">Reference proteome</keyword>
<reference evidence="1" key="1">
    <citation type="journal article" date="2020" name="Stud. Mycol.">
        <title>101 Dothideomycetes genomes: a test case for predicting lifestyles and emergence of pathogens.</title>
        <authorList>
            <person name="Haridas S."/>
            <person name="Albert R."/>
            <person name="Binder M."/>
            <person name="Bloem J."/>
            <person name="Labutti K."/>
            <person name="Salamov A."/>
            <person name="Andreopoulos B."/>
            <person name="Baker S."/>
            <person name="Barry K."/>
            <person name="Bills G."/>
            <person name="Bluhm B."/>
            <person name="Cannon C."/>
            <person name="Castanera R."/>
            <person name="Culley D."/>
            <person name="Daum C."/>
            <person name="Ezra D."/>
            <person name="Gonzalez J."/>
            <person name="Henrissat B."/>
            <person name="Kuo A."/>
            <person name="Liang C."/>
            <person name="Lipzen A."/>
            <person name="Lutzoni F."/>
            <person name="Magnuson J."/>
            <person name="Mondo S."/>
            <person name="Nolan M."/>
            <person name="Ohm R."/>
            <person name="Pangilinan J."/>
            <person name="Park H.-J."/>
            <person name="Ramirez L."/>
            <person name="Alfaro M."/>
            <person name="Sun H."/>
            <person name="Tritt A."/>
            <person name="Yoshinaga Y."/>
            <person name="Zwiers L.-H."/>
            <person name="Turgeon B."/>
            <person name="Goodwin S."/>
            <person name="Spatafora J."/>
            <person name="Crous P."/>
            <person name="Grigoriev I."/>
        </authorList>
    </citation>
    <scope>NUCLEOTIDE SEQUENCE</scope>
    <source>
        <strain evidence="1">CBS 525.71</strain>
    </source>
</reference>
<comment type="caution">
    <text evidence="1">The sequence shown here is derived from an EMBL/GenBank/DDBJ whole genome shotgun (WGS) entry which is preliminary data.</text>
</comment>
<proteinExistence type="predicted"/>